<accession>X1EV54</accession>
<comment type="caution">
    <text evidence="1">The sequence shown here is derived from an EMBL/GenBank/DDBJ whole genome shotgun (WGS) entry which is preliminary data.</text>
</comment>
<dbReference type="EMBL" id="BART01042171">
    <property type="protein sequence ID" value="GAH21044.1"/>
    <property type="molecule type" value="Genomic_DNA"/>
</dbReference>
<reference evidence="1" key="1">
    <citation type="journal article" date="2014" name="Front. Microbiol.">
        <title>High frequency of phylogenetically diverse reductive dehalogenase-homologous genes in deep subseafloor sedimentary metagenomes.</title>
        <authorList>
            <person name="Kawai M."/>
            <person name="Futagami T."/>
            <person name="Toyoda A."/>
            <person name="Takaki Y."/>
            <person name="Nishi S."/>
            <person name="Hori S."/>
            <person name="Arai W."/>
            <person name="Tsubouchi T."/>
            <person name="Morono Y."/>
            <person name="Uchiyama I."/>
            <person name="Ito T."/>
            <person name="Fujiyama A."/>
            <person name="Inagaki F."/>
            <person name="Takami H."/>
        </authorList>
    </citation>
    <scope>NUCLEOTIDE SEQUENCE</scope>
    <source>
        <strain evidence="1">Expedition CK06-06</strain>
    </source>
</reference>
<feature type="non-terminal residue" evidence="1">
    <location>
        <position position="1"/>
    </location>
</feature>
<sequence>VKQFQPGDEVFGDISECGLGGFAEYVCARENALVLKPAS</sequence>
<evidence type="ECO:0000313" key="1">
    <source>
        <dbReference type="EMBL" id="GAH21044.1"/>
    </source>
</evidence>
<feature type="non-terminal residue" evidence="1">
    <location>
        <position position="39"/>
    </location>
</feature>
<proteinExistence type="predicted"/>
<name>X1EV54_9ZZZZ</name>
<dbReference type="Gene3D" id="3.90.180.10">
    <property type="entry name" value="Medium-chain alcohol dehydrogenases, catalytic domain"/>
    <property type="match status" value="1"/>
</dbReference>
<protein>
    <submittedName>
        <fullName evidence="1">Uncharacterized protein</fullName>
    </submittedName>
</protein>
<organism evidence="1">
    <name type="scientific">marine sediment metagenome</name>
    <dbReference type="NCBI Taxonomy" id="412755"/>
    <lineage>
        <taxon>unclassified sequences</taxon>
        <taxon>metagenomes</taxon>
        <taxon>ecological metagenomes</taxon>
    </lineage>
</organism>
<dbReference type="InterPro" id="IPR011032">
    <property type="entry name" value="GroES-like_sf"/>
</dbReference>
<gene>
    <name evidence="1" type="ORF">S01H4_67244</name>
</gene>
<dbReference type="SUPFAM" id="SSF50129">
    <property type="entry name" value="GroES-like"/>
    <property type="match status" value="1"/>
</dbReference>
<dbReference type="AlphaFoldDB" id="X1EV54"/>